<proteinExistence type="predicted"/>
<organism evidence="1 2">
    <name type="scientific">Hyphomonas atlantica</name>
    <dbReference type="NCBI Taxonomy" id="1280948"/>
    <lineage>
        <taxon>Bacteria</taxon>
        <taxon>Pseudomonadati</taxon>
        <taxon>Pseudomonadota</taxon>
        <taxon>Alphaproteobacteria</taxon>
        <taxon>Hyphomonadales</taxon>
        <taxon>Hyphomonadaceae</taxon>
        <taxon>Hyphomonas</taxon>
    </lineage>
</organism>
<gene>
    <name evidence="1" type="ORF">DD728_11220</name>
</gene>
<reference evidence="1 2" key="1">
    <citation type="journal article" date="2018" name="Nat. Biotechnol.">
        <title>A standardized bacterial taxonomy based on genome phylogeny substantially revises the tree of life.</title>
        <authorList>
            <person name="Parks D.H."/>
            <person name="Chuvochina M."/>
            <person name="Waite D.W."/>
            <person name="Rinke C."/>
            <person name="Skarshewski A."/>
            <person name="Chaumeil P.A."/>
            <person name="Hugenholtz P."/>
        </authorList>
    </citation>
    <scope>NUCLEOTIDE SEQUENCE [LARGE SCALE GENOMIC DNA]</scope>
    <source>
        <strain evidence="1">UBA10378</strain>
    </source>
</reference>
<dbReference type="AlphaFoldDB" id="A0A356W6Z1"/>
<dbReference type="EMBL" id="DOGS01000225">
    <property type="protein sequence ID" value="HBQ49430.1"/>
    <property type="molecule type" value="Genomic_DNA"/>
</dbReference>
<comment type="caution">
    <text evidence="1">The sequence shown here is derived from an EMBL/GenBank/DDBJ whole genome shotgun (WGS) entry which is preliminary data.</text>
</comment>
<accession>A0A356W6Z1</accession>
<evidence type="ECO:0000313" key="1">
    <source>
        <dbReference type="EMBL" id="HBQ49430.1"/>
    </source>
</evidence>
<name>A0A356W6Z1_9PROT</name>
<dbReference type="Proteomes" id="UP000263957">
    <property type="component" value="Unassembled WGS sequence"/>
</dbReference>
<sequence length="241" mass="27858">MRNDIAKVIVQRPRLGGHGARKGRALRDLELARNAVGMKRAASESGVRKMLNENLAPLRRYFGRQVGRPWNKVWSEVCANLRVTSTVQQHVRDHIADFVAYEGVSKRNDQVYVLLRWGGPTPLEESIFEFWVDPASGILRRNKQQKTHRMKRKALQAEWLAELRKRMVERDARHQFHLLDDGAWWEVSLEQESSELPFVDVVLSAGLSSLARGRLYGRSGVYANNKRQLTKKEIKRLKLPR</sequence>
<protein>
    <submittedName>
        <fullName evidence="1">Uncharacterized protein</fullName>
    </submittedName>
</protein>
<evidence type="ECO:0000313" key="2">
    <source>
        <dbReference type="Proteomes" id="UP000263957"/>
    </source>
</evidence>